<dbReference type="HOGENOM" id="CLU_040452_3_0_12"/>
<dbReference type="AlphaFoldDB" id="S3K1N9"/>
<evidence type="ECO:0000313" key="4">
    <source>
        <dbReference type="Proteomes" id="UP000014541"/>
    </source>
</evidence>
<dbReference type="STRING" id="1125699.HMPREF9194_01781"/>
<evidence type="ECO:0000313" key="3">
    <source>
        <dbReference type="EMBL" id="EPF31435.1"/>
    </source>
</evidence>
<dbReference type="InterPro" id="IPR003767">
    <property type="entry name" value="Malate/L-lactate_DH-like"/>
</dbReference>
<keyword evidence="2" id="KW-0560">Oxidoreductase</keyword>
<dbReference type="eggNOG" id="COG2055">
    <property type="taxonomic scope" value="Bacteria"/>
</dbReference>
<dbReference type="GO" id="GO:0016491">
    <property type="term" value="F:oxidoreductase activity"/>
    <property type="evidence" value="ECO:0007669"/>
    <property type="project" value="UniProtKB-KW"/>
</dbReference>
<accession>S3K1N9</accession>
<comment type="similarity">
    <text evidence="1">Belongs to the LDH2/MDH2 oxidoreductase family.</text>
</comment>
<organism evidence="3 4">
    <name type="scientific">Treponema maltophilum ATCC 51939</name>
    <dbReference type="NCBI Taxonomy" id="1125699"/>
    <lineage>
        <taxon>Bacteria</taxon>
        <taxon>Pseudomonadati</taxon>
        <taxon>Spirochaetota</taxon>
        <taxon>Spirochaetia</taxon>
        <taxon>Spirochaetales</taxon>
        <taxon>Treponemataceae</taxon>
        <taxon>Treponema</taxon>
    </lineage>
</organism>
<sequence>MAYEDAYKDCIWMDFDFLEKFMKDSLTAAGVPPKDADIIGEVLIESDRRGIDSHGIGRLKPIYIDRIQAGILNPVTKIDVIKDDKTAAVLDGNNGMGHVVSHKAMEMAIAKAKEYGMGMVAVRNSTHYGIAGYYATMATKAGMIGITGTNARPSIAPTFGVENMLGTNPLTFGMPTDEEFPFVLDCATSVSQRGKIEVYGRAGKELPPGWVIDENGNTRTDTQQVLIDLTKGKAALTPLGGIGEKTGGYKGFGYATVVEILCAALQDGAFLKQLNGFDADGKKIPYPLGHFFIAIDPARFMGLEVFKKITGSILRELRASKKAPGESRIYTAGEKEYVAWQYRKEHGCPVPPSLQKVMIDLRNYYKLNYKFDFE</sequence>
<dbReference type="Gene3D" id="3.30.1370.60">
    <property type="entry name" value="Hypothetical oxidoreductase yiak, domain 2"/>
    <property type="match status" value="1"/>
</dbReference>
<comment type="caution">
    <text evidence="3">The sequence shown here is derived from an EMBL/GenBank/DDBJ whole genome shotgun (WGS) entry which is preliminary data.</text>
</comment>
<protein>
    <recommendedName>
        <fullName evidence="5">Malate/L-lactate dehydrogenase</fullName>
    </recommendedName>
</protein>
<dbReference type="Proteomes" id="UP000014541">
    <property type="component" value="Unassembled WGS sequence"/>
</dbReference>
<proteinExistence type="inferred from homology"/>
<evidence type="ECO:0008006" key="5">
    <source>
        <dbReference type="Google" id="ProtNLM"/>
    </source>
</evidence>
<dbReference type="InterPro" id="IPR036111">
    <property type="entry name" value="Mal/L-sulfo/L-lacto_DH-like_sf"/>
</dbReference>
<dbReference type="OrthoDB" id="9769447at2"/>
<name>S3K1N9_TREMA</name>
<dbReference type="RefSeq" id="WP_016526044.1">
    <property type="nucleotide sequence ID" value="NZ_KE332518.1"/>
</dbReference>
<evidence type="ECO:0000256" key="1">
    <source>
        <dbReference type="ARBA" id="ARBA00006056"/>
    </source>
</evidence>
<dbReference type="InterPro" id="IPR043143">
    <property type="entry name" value="Mal/L-sulf/L-lact_DH-like_NADP"/>
</dbReference>
<dbReference type="EMBL" id="ATFF01000006">
    <property type="protein sequence ID" value="EPF31435.1"/>
    <property type="molecule type" value="Genomic_DNA"/>
</dbReference>
<dbReference type="PANTHER" id="PTHR11091">
    <property type="entry name" value="OXIDOREDUCTASE-RELATED"/>
    <property type="match status" value="1"/>
</dbReference>
<keyword evidence="4" id="KW-1185">Reference proteome</keyword>
<dbReference type="PATRIC" id="fig|1125699.3.peg.1798"/>
<dbReference type="Pfam" id="PF02615">
    <property type="entry name" value="Ldh_2"/>
    <property type="match status" value="1"/>
</dbReference>
<dbReference type="Gene3D" id="1.10.1530.10">
    <property type="match status" value="1"/>
</dbReference>
<reference evidence="3 4" key="1">
    <citation type="submission" date="2013-04" db="EMBL/GenBank/DDBJ databases">
        <title>The Genome Sequence of Treponema maltophilum ATCC 51939.</title>
        <authorList>
            <consortium name="The Broad Institute Genomics Platform"/>
            <person name="Earl A."/>
            <person name="Ward D."/>
            <person name="Feldgarden M."/>
            <person name="Gevers D."/>
            <person name="Leonetti C."/>
            <person name="Blanton J.M."/>
            <person name="Dewhirst F.E."/>
            <person name="Izard J."/>
            <person name="Walker B."/>
            <person name="Young S."/>
            <person name="Zeng Q."/>
            <person name="Gargeya S."/>
            <person name="Fitzgerald M."/>
            <person name="Haas B."/>
            <person name="Abouelleil A."/>
            <person name="Allen A.W."/>
            <person name="Alvarado L."/>
            <person name="Arachchi H.M."/>
            <person name="Berlin A.M."/>
            <person name="Chapman S.B."/>
            <person name="Gainer-Dewar J."/>
            <person name="Goldberg J."/>
            <person name="Griggs A."/>
            <person name="Gujja S."/>
            <person name="Hansen M."/>
            <person name="Howarth C."/>
            <person name="Imamovic A."/>
            <person name="Ireland A."/>
            <person name="Larimer J."/>
            <person name="McCowan C."/>
            <person name="Murphy C."/>
            <person name="Pearson M."/>
            <person name="Poon T.W."/>
            <person name="Priest M."/>
            <person name="Roberts A."/>
            <person name="Saif S."/>
            <person name="Shea T."/>
            <person name="Sisk P."/>
            <person name="Sykes S."/>
            <person name="Wortman J."/>
            <person name="Nusbaum C."/>
            <person name="Birren B."/>
        </authorList>
    </citation>
    <scope>NUCLEOTIDE SEQUENCE [LARGE SCALE GENOMIC DNA]</scope>
    <source>
        <strain evidence="3 4">ATCC 51939</strain>
    </source>
</reference>
<dbReference type="InterPro" id="IPR043144">
    <property type="entry name" value="Mal/L-sulf/L-lact_DH-like_ah"/>
</dbReference>
<dbReference type="PANTHER" id="PTHR11091:SF0">
    <property type="entry name" value="MALATE DEHYDROGENASE"/>
    <property type="match status" value="1"/>
</dbReference>
<evidence type="ECO:0000256" key="2">
    <source>
        <dbReference type="ARBA" id="ARBA00023002"/>
    </source>
</evidence>
<dbReference type="SUPFAM" id="SSF89733">
    <property type="entry name" value="L-sulfolactate dehydrogenase-like"/>
    <property type="match status" value="1"/>
</dbReference>
<gene>
    <name evidence="3" type="ORF">HMPREF9194_01781</name>
</gene>